<evidence type="ECO:0000256" key="1">
    <source>
        <dbReference type="SAM" id="MobiDB-lite"/>
    </source>
</evidence>
<feature type="compositionally biased region" description="Basic and acidic residues" evidence="1">
    <location>
        <begin position="1077"/>
        <end position="1096"/>
    </location>
</feature>
<name>A0A4Y7U0V5_COPMI</name>
<dbReference type="Proteomes" id="UP000298030">
    <property type="component" value="Unassembled WGS sequence"/>
</dbReference>
<proteinExistence type="predicted"/>
<evidence type="ECO:0000313" key="2">
    <source>
        <dbReference type="EMBL" id="TEB39688.1"/>
    </source>
</evidence>
<organism evidence="2 3">
    <name type="scientific">Coprinellus micaceus</name>
    <name type="common">Glistening ink-cap mushroom</name>
    <name type="synonym">Coprinus micaceus</name>
    <dbReference type="NCBI Taxonomy" id="71717"/>
    <lineage>
        <taxon>Eukaryota</taxon>
        <taxon>Fungi</taxon>
        <taxon>Dikarya</taxon>
        <taxon>Basidiomycota</taxon>
        <taxon>Agaricomycotina</taxon>
        <taxon>Agaricomycetes</taxon>
        <taxon>Agaricomycetidae</taxon>
        <taxon>Agaricales</taxon>
        <taxon>Agaricineae</taxon>
        <taxon>Psathyrellaceae</taxon>
        <taxon>Coprinellus</taxon>
    </lineage>
</organism>
<comment type="caution">
    <text evidence="2">The sequence shown here is derived from an EMBL/GenBank/DDBJ whole genome shotgun (WGS) entry which is preliminary data.</text>
</comment>
<dbReference type="STRING" id="71717.A0A4Y7U0V5"/>
<feature type="compositionally biased region" description="Low complexity" evidence="1">
    <location>
        <begin position="1049"/>
        <end position="1065"/>
    </location>
</feature>
<keyword evidence="3" id="KW-1185">Reference proteome</keyword>
<feature type="region of interest" description="Disordered" evidence="1">
    <location>
        <begin position="1013"/>
        <end position="1096"/>
    </location>
</feature>
<accession>A0A4Y7U0V5</accession>
<sequence>MDLVMQAQGLGSIQGSGSAGSTTERGIYHFNSGSQELEKWAWPCLHDSQFTPVPPDELESHAREYVFRTPCCPCAYLTGSFYTPTKISLLEAVNENRTDAIRRPFIGEYVAECATNTCGYFVVLERFYGNEVIPHRTYPERTTPSLWEIMVMDPDSYPLKDPQRDGFRHVLSPQKIEHGFSRGTNRLKRLREEEEESPMEALSQLMEEGLAEEVFWDSFVQCAKCSHVFPTSLYPYAHRCSKKAKIPGDALRPEEIDFVDTDNEEEDEREEREEEEVDRQLDALRSAILNEPQDCVTALACIEVCRDLGGDHPACDPRITHGPLEQISLLANGIFPAGELTLNPQPDPAAPQHMSEWRECFSHLLMLLRILEKLRRSHSFQLVNIWAELPAKAVKPPGYPVEGSVARMTRTWGDVMKGKGDNRCQLAPQEILDLPVNPRDDTLGSLDWRLREVTGNGRSLIVIFNKAILKQRGYKVALALQFGSFVIAFLSQDLIFQVKWLSLETPDSIDSPLIMNHPALVTVDIFENFGDFLGALVAWIKGRRRSQALRTSLASEVIRNEEGARKVWVGVGVYTVCEIFFLAGISMFLNEKEVFDNASRTARLANAFWQFAYKAQDLFITCISPSLVDNVLAPTQEQRELYVKYLFVFKKEITRLPTRMAQAVDNYHARLTILEALIKWRRDDRKAAKLLDFYEPSLTENALLLRTCHKGVDVRTAHRVQSSEHHGCRRNPCDLAKKVYTLGALSMGEEQWRKTAPPEVLQHEKEVGLDVLTKFCDSERCAAPKDKPSNMLPRRKPIPYRVGTDSVYSIVPDFPENSSPDAPHMEKGISRSGARAVVVDPDTTHRMAFNSITKTDGLVAIGPLEYCGNGEPLTHAGKTHVSLVKDGDPRLPSHLLARSAMRRMATQTIRHIEQVRVKKQKQAVKMRAALARGKQPKAQTVSISVSKERVKARARVKKQLDSKVLVLKRQKQNFWKIMGKYGYFKNSKRWKVKTTLSEASLIAAIPDIPSRSSSLAPEDEYDFDFSSPPNTLPPSSPQALEGPLFQAQPSGQTSSSQAMSSQPEASPRKKKKRRYHSDRVMSGEKARDMKMKGQGG</sequence>
<reference evidence="2 3" key="1">
    <citation type="journal article" date="2019" name="Nat. Ecol. Evol.">
        <title>Megaphylogeny resolves global patterns of mushroom evolution.</title>
        <authorList>
            <person name="Varga T."/>
            <person name="Krizsan K."/>
            <person name="Foldi C."/>
            <person name="Dima B."/>
            <person name="Sanchez-Garcia M."/>
            <person name="Sanchez-Ramirez S."/>
            <person name="Szollosi G.J."/>
            <person name="Szarkandi J.G."/>
            <person name="Papp V."/>
            <person name="Albert L."/>
            <person name="Andreopoulos W."/>
            <person name="Angelini C."/>
            <person name="Antonin V."/>
            <person name="Barry K.W."/>
            <person name="Bougher N.L."/>
            <person name="Buchanan P."/>
            <person name="Buyck B."/>
            <person name="Bense V."/>
            <person name="Catcheside P."/>
            <person name="Chovatia M."/>
            <person name="Cooper J."/>
            <person name="Damon W."/>
            <person name="Desjardin D."/>
            <person name="Finy P."/>
            <person name="Geml J."/>
            <person name="Haridas S."/>
            <person name="Hughes K."/>
            <person name="Justo A."/>
            <person name="Karasinski D."/>
            <person name="Kautmanova I."/>
            <person name="Kiss B."/>
            <person name="Kocsube S."/>
            <person name="Kotiranta H."/>
            <person name="LaButti K.M."/>
            <person name="Lechner B.E."/>
            <person name="Liimatainen K."/>
            <person name="Lipzen A."/>
            <person name="Lukacs Z."/>
            <person name="Mihaltcheva S."/>
            <person name="Morgado L.N."/>
            <person name="Niskanen T."/>
            <person name="Noordeloos M.E."/>
            <person name="Ohm R.A."/>
            <person name="Ortiz-Santana B."/>
            <person name="Ovrebo C."/>
            <person name="Racz N."/>
            <person name="Riley R."/>
            <person name="Savchenko A."/>
            <person name="Shiryaev A."/>
            <person name="Soop K."/>
            <person name="Spirin V."/>
            <person name="Szebenyi C."/>
            <person name="Tomsovsky M."/>
            <person name="Tulloss R.E."/>
            <person name="Uehling J."/>
            <person name="Grigoriev I.V."/>
            <person name="Vagvolgyi C."/>
            <person name="Papp T."/>
            <person name="Martin F.M."/>
            <person name="Miettinen O."/>
            <person name="Hibbett D.S."/>
            <person name="Nagy L.G."/>
        </authorList>
    </citation>
    <scope>NUCLEOTIDE SEQUENCE [LARGE SCALE GENOMIC DNA]</scope>
    <source>
        <strain evidence="2 3">FP101781</strain>
    </source>
</reference>
<dbReference type="AlphaFoldDB" id="A0A4Y7U0V5"/>
<dbReference type="OrthoDB" id="3268838at2759"/>
<dbReference type="EMBL" id="QPFP01000001">
    <property type="protein sequence ID" value="TEB39688.1"/>
    <property type="molecule type" value="Genomic_DNA"/>
</dbReference>
<protein>
    <submittedName>
        <fullName evidence="2">Uncharacterized protein</fullName>
    </submittedName>
</protein>
<evidence type="ECO:0000313" key="3">
    <source>
        <dbReference type="Proteomes" id="UP000298030"/>
    </source>
</evidence>
<gene>
    <name evidence="2" type="ORF">FA13DRAFT_1703921</name>
</gene>